<evidence type="ECO:0000256" key="3">
    <source>
        <dbReference type="ARBA" id="ARBA00011291"/>
    </source>
</evidence>
<geneLocation type="mitochondrion" evidence="14"/>
<dbReference type="InterPro" id="IPR001421">
    <property type="entry name" value="ATP8_metazoa"/>
</dbReference>
<evidence type="ECO:0000256" key="6">
    <source>
        <dbReference type="ARBA" id="ARBA00022692"/>
    </source>
</evidence>
<proteinExistence type="inferred from homology"/>
<dbReference type="EMBL" id="MH592135">
    <property type="protein sequence ID" value="AXI98678.1"/>
    <property type="molecule type" value="Genomic_DNA"/>
</dbReference>
<comment type="subunit">
    <text evidence="3">F-type ATPases have 2 components, CF(1) - the catalytic core - and CF(0) - the membrane proton channel.</text>
</comment>
<evidence type="ECO:0000256" key="13">
    <source>
        <dbReference type="SAM" id="Phobius"/>
    </source>
</evidence>
<keyword evidence="9 12" id="KW-0406">Ion transport</keyword>
<feature type="transmembrane region" description="Helical" evidence="13">
    <location>
        <begin position="6"/>
        <end position="29"/>
    </location>
</feature>
<dbReference type="GO" id="GO:0045259">
    <property type="term" value="C:proton-transporting ATP synthase complex"/>
    <property type="evidence" value="ECO:0007669"/>
    <property type="project" value="UniProtKB-KW"/>
</dbReference>
<evidence type="ECO:0000256" key="8">
    <source>
        <dbReference type="ARBA" id="ARBA00022989"/>
    </source>
</evidence>
<evidence type="ECO:0000256" key="2">
    <source>
        <dbReference type="ARBA" id="ARBA00008892"/>
    </source>
</evidence>
<dbReference type="AlphaFoldDB" id="A0A345UDZ2"/>
<name>A0A345UDZ2_9CRUS</name>
<keyword evidence="4 12" id="KW-0813">Transport</keyword>
<keyword evidence="8 13" id="KW-1133">Transmembrane helix</keyword>
<evidence type="ECO:0000256" key="7">
    <source>
        <dbReference type="ARBA" id="ARBA00022781"/>
    </source>
</evidence>
<accession>A0A345UDZ2</accession>
<reference evidence="14" key="1">
    <citation type="journal article" date="2018" name="Mol. Phylogenet. Evol.">
        <title>Species delimitation and mitogenome phylogenetics in the subterranean genus Pseudoniphargus (Crustacea: Amphipoda).</title>
        <authorList>
            <person name="Stokkan M."/>
            <person name="Jurado-Rivera J.A."/>
            <person name="Oromi P."/>
            <person name="Juan C."/>
            <person name="Jaume D."/>
            <person name="Pons J."/>
        </authorList>
    </citation>
    <scope>NUCLEOTIDE SEQUENCE</scope>
</reference>
<evidence type="ECO:0000256" key="11">
    <source>
        <dbReference type="ARBA" id="ARBA00023136"/>
    </source>
</evidence>
<comment type="subcellular location">
    <subcellularLocation>
        <location evidence="1 12">Mitochondrion membrane</location>
        <topology evidence="1 12">Single-pass membrane protein</topology>
    </subcellularLocation>
</comment>
<keyword evidence="11 13" id="KW-0472">Membrane</keyword>
<keyword evidence="10 12" id="KW-0496">Mitochondrion</keyword>
<keyword evidence="5 12" id="KW-0138">CF(0)</keyword>
<keyword evidence="6 12" id="KW-0812">Transmembrane</keyword>
<dbReference type="GO" id="GO:0015078">
    <property type="term" value="F:proton transmembrane transporter activity"/>
    <property type="evidence" value="ECO:0007669"/>
    <property type="project" value="InterPro"/>
</dbReference>
<evidence type="ECO:0000256" key="1">
    <source>
        <dbReference type="ARBA" id="ARBA00004304"/>
    </source>
</evidence>
<gene>
    <name evidence="14" type="primary">atp8</name>
</gene>
<evidence type="ECO:0000256" key="10">
    <source>
        <dbReference type="ARBA" id="ARBA00023128"/>
    </source>
</evidence>
<evidence type="ECO:0000256" key="12">
    <source>
        <dbReference type="RuleBase" id="RU003661"/>
    </source>
</evidence>
<evidence type="ECO:0000313" key="14">
    <source>
        <dbReference type="EMBL" id="AXI98678.1"/>
    </source>
</evidence>
<dbReference type="GO" id="GO:0015986">
    <property type="term" value="P:proton motive force-driven ATP synthesis"/>
    <property type="evidence" value="ECO:0007669"/>
    <property type="project" value="InterPro"/>
</dbReference>
<evidence type="ECO:0000256" key="5">
    <source>
        <dbReference type="ARBA" id="ARBA00022547"/>
    </source>
</evidence>
<evidence type="ECO:0000256" key="4">
    <source>
        <dbReference type="ARBA" id="ARBA00022448"/>
    </source>
</evidence>
<sequence length="52" mass="6368">MPQMAPIMWIFLAFLFLFLIYFLLCYLFFTASPSNPVKQSWLNQPLNLHWKW</sequence>
<dbReference type="Pfam" id="PF00895">
    <property type="entry name" value="ATP-synt_8"/>
    <property type="match status" value="1"/>
</dbReference>
<protein>
    <recommendedName>
        <fullName evidence="12">ATP synthase complex subunit 8</fullName>
    </recommendedName>
</protein>
<comment type="similarity">
    <text evidence="2 12">Belongs to the ATPase protein 8 family.</text>
</comment>
<dbReference type="GO" id="GO:0031966">
    <property type="term" value="C:mitochondrial membrane"/>
    <property type="evidence" value="ECO:0007669"/>
    <property type="project" value="UniProtKB-SubCell"/>
</dbReference>
<organism evidence="14">
    <name type="scientific">Pseudoniphargus pityusensis</name>
    <dbReference type="NCBI Taxonomy" id="2211525"/>
    <lineage>
        <taxon>Eukaryota</taxon>
        <taxon>Metazoa</taxon>
        <taxon>Ecdysozoa</taxon>
        <taxon>Arthropoda</taxon>
        <taxon>Crustacea</taxon>
        <taxon>Multicrustacea</taxon>
        <taxon>Malacostraca</taxon>
        <taxon>Eumalacostraca</taxon>
        <taxon>Peracarida</taxon>
        <taxon>Amphipoda</taxon>
        <taxon>Senticaudata</taxon>
        <taxon>Gammarida</taxon>
        <taxon>Crangonyctidira</taxon>
        <taxon>Allocrangonyctoidea</taxon>
        <taxon>Allocrangonyctidae</taxon>
        <taxon>Pseudoniphargus</taxon>
    </lineage>
</organism>
<keyword evidence="7 12" id="KW-0375">Hydrogen ion transport</keyword>
<evidence type="ECO:0000256" key="9">
    <source>
        <dbReference type="ARBA" id="ARBA00023065"/>
    </source>
</evidence>